<proteinExistence type="predicted"/>
<reference evidence="1" key="1">
    <citation type="submission" date="2016-08" db="EMBL/GenBank/DDBJ databases">
        <authorList>
            <person name="Ngugi D.K."/>
            <person name="Miyake S."/>
            <person name="Stingl U."/>
        </authorList>
    </citation>
    <scope>NUCLEOTIDE SEQUENCE</scope>
    <source>
        <strain evidence="1">SCG-D08WGA-EpuloA1</strain>
    </source>
</reference>
<organism evidence="1 2">
    <name type="scientific">Candidatus Epulonipiscium fishelsonii</name>
    <dbReference type="NCBI Taxonomy" id="77094"/>
    <lineage>
        <taxon>Bacteria</taxon>
        <taxon>Bacillati</taxon>
        <taxon>Bacillota</taxon>
        <taxon>Clostridia</taxon>
        <taxon>Lachnospirales</taxon>
        <taxon>Lachnospiraceae</taxon>
        <taxon>Candidatus Epulonipiscium</taxon>
    </lineage>
</organism>
<dbReference type="Proteomes" id="UP000188637">
    <property type="component" value="Unassembled WGS sequence"/>
</dbReference>
<evidence type="ECO:0000313" key="2">
    <source>
        <dbReference type="Proteomes" id="UP000188637"/>
    </source>
</evidence>
<name>A0ACC8XH10_9FIRM</name>
<evidence type="ECO:0000313" key="1">
    <source>
        <dbReference type="EMBL" id="ONI42933.1"/>
    </source>
</evidence>
<protein>
    <submittedName>
        <fullName evidence="1">Uncharacterized protein</fullName>
    </submittedName>
</protein>
<comment type="caution">
    <text evidence="1">The sequence shown here is derived from an EMBL/GenBank/DDBJ whole genome shotgun (WGS) entry which is preliminary data.</text>
</comment>
<sequence>MYKIETHCHTVYSSVCGHLHALQILDLYKKEGYDAICITDHYNMQTYEMNNAENVADKEKAMFKGYLEVKDLSQFYDIEVILGAEIRFNENRNDYLVYGITPGVLSNPKEILEMGIVQFSEYAKQNNLVIIQAHPFRHHKHCIPVSHEFINGYEGYNHHPRHNDFNEKAFALSSKYNLITISSSDLHRSTDEESMGGIKSAVLPRNSVDMAKILLSRDFTLYHKNAEN</sequence>
<accession>A0ACC8XH10</accession>
<dbReference type="EMBL" id="LJHD01000172">
    <property type="protein sequence ID" value="ONI42933.1"/>
    <property type="molecule type" value="Genomic_DNA"/>
</dbReference>
<keyword evidence="2" id="KW-1185">Reference proteome</keyword>
<gene>
    <name evidence="1" type="ORF">AN640_06950</name>
</gene>